<keyword evidence="3" id="KW-1185">Reference proteome</keyword>
<dbReference type="AlphaFoldDB" id="A0AAD7TNM6"/>
<sequence length="783" mass="82160">MATDGTNANATNPPNADQTALLWEGDRMFNIYIHDYCMKRGFLRTAHELVNEANIPPLSTPPINAKQGLLFEWWSVFWVLFTAKSNGQGPEDALLYTQHQAATQAAAQKPNRTGPAPPRYPVNGARPPAQTGPPPNGIGPQGPQQLLGANMPNGAPNSIPFPGNATQANGVQGTSAGPPGVAPPPSQGNAPHLVQGQRPPQRGLNGGLYHSPTMAHSPPNTQGGSQQGSAVGGMGPVGTNPPLTQINNRGNMPPPSGPVASMGTPQHTPQPAYQQLVKRSPSNPGSPGSAMTARSPSMSNRQPPMVDMLNAEIMRIPPPMLPQLKQEMGLGDKDMAALSVEEKQQLVNHFRRGMKPPNMPGPSAGPSGQPGPSPMQHPAGLRTPQMAPNVPPQGQQSLQQQQGQNQQQRGAKRNSTSPGQETGPPSQPEQLPRNESSPPDRKRPRRSPGGEPVQQQQQQQQQQPPMTPIYPHPPQQPGAPPMQPPHMQTNGLMRGGMPMAPFPGPPMTGMGNPMMGHPLGTPQMSPMNPAMNPAMMGGPPPGGTMSSAQIHQYRQQMQSIHKPPHMQQQQMHPGSVASPSASGSQGQGDGADQQRQGMQYMPGGPPPGNRMGQNKSMGGMLPPPSPVTNTKQPGAAQKADAADGSATNGHLDRSPQNAAANASGQQQQQPLGQQQPQPGQGPQQGPPPVGTPAPATPNTSTMTAPSPSPLMSSGPSAMNHPPPPPPPAPLTNDNLDPAFGLDFGSGLGDFDPNMGDTLFSADSSLNFERDFAAWFDPESTNTQ</sequence>
<protein>
    <recommendedName>
        <fullName evidence="4">LisH domain-containing protein</fullName>
    </recommendedName>
</protein>
<name>A0AAD7TNM6_9APHY</name>
<accession>A0AAD7TNM6</accession>
<feature type="compositionally biased region" description="Low complexity" evidence="1">
    <location>
        <begin position="739"/>
        <end position="750"/>
    </location>
</feature>
<dbReference type="EMBL" id="JAPEVG010000254">
    <property type="protein sequence ID" value="KAJ8472572.1"/>
    <property type="molecule type" value="Genomic_DNA"/>
</dbReference>
<dbReference type="Proteomes" id="UP001215151">
    <property type="component" value="Unassembled WGS sequence"/>
</dbReference>
<evidence type="ECO:0000313" key="3">
    <source>
        <dbReference type="Proteomes" id="UP001215151"/>
    </source>
</evidence>
<feature type="compositionally biased region" description="Polar residues" evidence="1">
    <location>
        <begin position="263"/>
        <end position="273"/>
    </location>
</feature>
<feature type="compositionally biased region" description="Polar residues" evidence="1">
    <location>
        <begin position="292"/>
        <end position="302"/>
    </location>
</feature>
<feature type="compositionally biased region" description="Polar residues" evidence="1">
    <location>
        <begin position="241"/>
        <end position="250"/>
    </location>
</feature>
<feature type="region of interest" description="Disordered" evidence="1">
    <location>
        <begin position="101"/>
        <end position="304"/>
    </location>
</feature>
<dbReference type="InterPro" id="IPR044716">
    <property type="entry name" value="LEUNIG-like"/>
</dbReference>
<dbReference type="PANTHER" id="PTHR44376:SF5">
    <property type="entry name" value="TRANSCRIPTIONAL COREPRESSOR LEUNIG ISOFORM X1"/>
    <property type="match status" value="1"/>
</dbReference>
<feature type="compositionally biased region" description="Pro residues" evidence="1">
    <location>
        <begin position="720"/>
        <end position="729"/>
    </location>
</feature>
<feature type="compositionally biased region" description="Low complexity" evidence="1">
    <location>
        <begin position="393"/>
        <end position="409"/>
    </location>
</feature>
<feature type="compositionally biased region" description="Pro residues" evidence="1">
    <location>
        <begin position="684"/>
        <end position="695"/>
    </location>
</feature>
<comment type="caution">
    <text evidence="2">The sequence shown here is derived from an EMBL/GenBank/DDBJ whole genome shotgun (WGS) entry which is preliminary data.</text>
</comment>
<feature type="compositionally biased region" description="Low complexity" evidence="1">
    <location>
        <begin position="655"/>
        <end position="683"/>
    </location>
</feature>
<feature type="compositionally biased region" description="Low complexity" evidence="1">
    <location>
        <begin position="538"/>
        <end position="548"/>
    </location>
</feature>
<dbReference type="PANTHER" id="PTHR44376">
    <property type="entry name" value="TRANSCRIPTIONAL REGULATOR OF FILAMENTOUS GROWTH FLO8"/>
    <property type="match status" value="1"/>
</dbReference>
<reference evidence="2" key="1">
    <citation type="submission" date="2022-11" db="EMBL/GenBank/DDBJ databases">
        <title>Genome Sequence of Cubamyces cubensis.</title>
        <authorList>
            <person name="Buettner E."/>
        </authorList>
    </citation>
    <scope>NUCLEOTIDE SEQUENCE</scope>
    <source>
        <strain evidence="2">MPL-01</strain>
    </source>
</reference>
<evidence type="ECO:0000256" key="1">
    <source>
        <dbReference type="SAM" id="MobiDB-lite"/>
    </source>
</evidence>
<feature type="compositionally biased region" description="Low complexity" evidence="1">
    <location>
        <begin position="454"/>
        <end position="464"/>
    </location>
</feature>
<evidence type="ECO:0000313" key="2">
    <source>
        <dbReference type="EMBL" id="KAJ8472572.1"/>
    </source>
</evidence>
<dbReference type="InterPro" id="IPR006594">
    <property type="entry name" value="LisH"/>
</dbReference>
<feature type="region of interest" description="Disordered" evidence="1">
    <location>
        <begin position="538"/>
        <end position="750"/>
    </location>
</feature>
<dbReference type="PROSITE" id="PS50896">
    <property type="entry name" value="LISH"/>
    <property type="match status" value="1"/>
</dbReference>
<organism evidence="2 3">
    <name type="scientific">Trametes cubensis</name>
    <dbReference type="NCBI Taxonomy" id="1111947"/>
    <lineage>
        <taxon>Eukaryota</taxon>
        <taxon>Fungi</taxon>
        <taxon>Dikarya</taxon>
        <taxon>Basidiomycota</taxon>
        <taxon>Agaricomycotina</taxon>
        <taxon>Agaricomycetes</taxon>
        <taxon>Polyporales</taxon>
        <taxon>Polyporaceae</taxon>
        <taxon>Trametes</taxon>
    </lineage>
</organism>
<feature type="compositionally biased region" description="Polar residues" evidence="1">
    <location>
        <begin position="549"/>
        <end position="559"/>
    </location>
</feature>
<feature type="compositionally biased region" description="Low complexity" evidence="1">
    <location>
        <begin position="565"/>
        <end position="602"/>
    </location>
</feature>
<evidence type="ECO:0008006" key="4">
    <source>
        <dbReference type="Google" id="ProtNLM"/>
    </source>
</evidence>
<feature type="compositionally biased region" description="Pro residues" evidence="1">
    <location>
        <begin position="465"/>
        <end position="484"/>
    </location>
</feature>
<gene>
    <name evidence="2" type="ORF">ONZ51_g8424</name>
</gene>
<feature type="region of interest" description="Disordered" evidence="1">
    <location>
        <begin position="338"/>
        <end position="505"/>
    </location>
</feature>
<feature type="compositionally biased region" description="Low complexity" evidence="1">
    <location>
        <begin position="631"/>
        <end position="646"/>
    </location>
</feature>
<feature type="compositionally biased region" description="Polar residues" evidence="1">
    <location>
        <begin position="413"/>
        <end position="424"/>
    </location>
</feature>
<feature type="compositionally biased region" description="Polar residues" evidence="1">
    <location>
        <begin position="164"/>
        <end position="174"/>
    </location>
</feature>
<dbReference type="GO" id="GO:0003714">
    <property type="term" value="F:transcription corepressor activity"/>
    <property type="evidence" value="ECO:0007669"/>
    <property type="project" value="InterPro"/>
</dbReference>
<proteinExistence type="predicted"/>